<protein>
    <submittedName>
        <fullName evidence="1">L,D-transpeptidase-like protein</fullName>
    </submittedName>
</protein>
<evidence type="ECO:0000313" key="1">
    <source>
        <dbReference type="EMBL" id="RCW38560.1"/>
    </source>
</evidence>
<dbReference type="Proteomes" id="UP000252733">
    <property type="component" value="Unassembled WGS sequence"/>
</dbReference>
<comment type="caution">
    <text evidence="1">The sequence shown here is derived from an EMBL/GenBank/DDBJ whole genome shotgun (WGS) entry which is preliminary data.</text>
</comment>
<dbReference type="Pfam" id="PF13645">
    <property type="entry name" value="YkuD_2"/>
    <property type="match status" value="1"/>
</dbReference>
<keyword evidence="2" id="KW-1185">Reference proteome</keyword>
<dbReference type="InterPro" id="IPR032676">
    <property type="entry name" value="YkuD_2"/>
</dbReference>
<accession>A0A368VE82</accession>
<organism evidence="1 2">
    <name type="scientific">Marinilabilia salmonicolor</name>
    <dbReference type="NCBI Taxonomy" id="989"/>
    <lineage>
        <taxon>Bacteria</taxon>
        <taxon>Pseudomonadati</taxon>
        <taxon>Bacteroidota</taxon>
        <taxon>Bacteroidia</taxon>
        <taxon>Marinilabiliales</taxon>
        <taxon>Marinilabiliaceae</taxon>
        <taxon>Marinilabilia</taxon>
    </lineage>
</organism>
<sequence length="240" mass="27096">MQGTIDKRLIFVVVIFFLNLGQISLGKESEKHNNPSNNILTAYNSLTPENQRPSFEAFRLGMKGKQNLMEEGKLKNKRYLTLIDFSLSSTQKRLWVIDCDSLKIVQHTLVAHGKNTGENKAERFSNVPQSNMSSLGFFIAGETYYGKHGFSLRLDGVEPGINDKARERAIVIHAAEYATMQFVNKHGRLGRSFGCPALPPEKNKTIIQSIKNKSCVFIYYPEESYFSLSEYASQSNLNNS</sequence>
<name>A0A368VE82_9BACT</name>
<dbReference type="PANTHER" id="PTHR38477">
    <property type="entry name" value="HYPOTHETICAL EXPORTED PROTEIN"/>
    <property type="match status" value="1"/>
</dbReference>
<dbReference type="AlphaFoldDB" id="A0A368VE82"/>
<proteinExistence type="predicted"/>
<gene>
    <name evidence="1" type="ORF">DFO77_10325</name>
</gene>
<reference evidence="1 2" key="1">
    <citation type="submission" date="2018-07" db="EMBL/GenBank/DDBJ databases">
        <title>Freshwater and sediment microbial communities from various areas in North America, analyzing microbe dynamics in response to fracking.</title>
        <authorList>
            <person name="Lamendella R."/>
        </authorList>
    </citation>
    <scope>NUCLEOTIDE SEQUENCE [LARGE SCALE GENOMIC DNA]</scope>
    <source>
        <strain evidence="1 2">160A</strain>
    </source>
</reference>
<evidence type="ECO:0000313" key="2">
    <source>
        <dbReference type="Proteomes" id="UP000252733"/>
    </source>
</evidence>
<dbReference type="PANTHER" id="PTHR38477:SF1">
    <property type="entry name" value="MUREIN L,D-TRANSPEPTIDASE CATALYTIC DOMAIN FAMILY PROTEIN"/>
    <property type="match status" value="1"/>
</dbReference>
<dbReference type="EMBL" id="QPIZ01000003">
    <property type="protein sequence ID" value="RCW38560.1"/>
    <property type="molecule type" value="Genomic_DNA"/>
</dbReference>
<dbReference type="RefSeq" id="WP_114436383.1">
    <property type="nucleotide sequence ID" value="NZ_QPIZ01000003.1"/>
</dbReference>